<gene>
    <name evidence="2" type="ORF">A1Q1_05108</name>
</gene>
<feature type="compositionally biased region" description="Pro residues" evidence="1">
    <location>
        <begin position="1"/>
        <end position="23"/>
    </location>
</feature>
<dbReference type="AlphaFoldDB" id="J6EPD3"/>
<dbReference type="GeneID" id="25988620"/>
<dbReference type="Proteomes" id="UP000002748">
    <property type="component" value="Unassembled WGS sequence"/>
</dbReference>
<dbReference type="KEGG" id="tasa:A1Q1_05108"/>
<dbReference type="SUPFAM" id="SSF47072">
    <property type="entry name" value="Cysteine alpha-hairpin motif"/>
    <property type="match status" value="1"/>
</dbReference>
<dbReference type="InterPro" id="IPR009069">
    <property type="entry name" value="Cys_alpha_HP_mot_SF"/>
</dbReference>
<dbReference type="OrthoDB" id="9971592at2759"/>
<evidence type="ECO:0000313" key="3">
    <source>
        <dbReference type="Proteomes" id="UP000002748"/>
    </source>
</evidence>
<evidence type="ECO:0000313" key="2">
    <source>
        <dbReference type="EMBL" id="EJT46279.1"/>
    </source>
</evidence>
<dbReference type="EMBL" id="ALBS01000297">
    <property type="protein sequence ID" value="EJT46279.1"/>
    <property type="molecule type" value="Genomic_DNA"/>
</dbReference>
<name>J6EPD3_TRIAS</name>
<sequence>MATPVPPNKNPTPKEYLPPPPTPEMKQPADYKKTLQAHKDHRVVSKCYEFFKAYRECKKNWQEQRKRDRSS</sequence>
<evidence type="ECO:0000256" key="1">
    <source>
        <dbReference type="SAM" id="MobiDB-lite"/>
    </source>
</evidence>
<organism evidence="2 3">
    <name type="scientific">Trichosporon asahii var. asahii (strain ATCC 90039 / CBS 2479 / JCM 2466 / KCTC 7840 / NBRC 103889/ NCYC 2677 / UAMH 7654)</name>
    <name type="common">Yeast</name>
    <dbReference type="NCBI Taxonomy" id="1186058"/>
    <lineage>
        <taxon>Eukaryota</taxon>
        <taxon>Fungi</taxon>
        <taxon>Dikarya</taxon>
        <taxon>Basidiomycota</taxon>
        <taxon>Agaricomycotina</taxon>
        <taxon>Tremellomycetes</taxon>
        <taxon>Trichosporonales</taxon>
        <taxon>Trichosporonaceae</taxon>
        <taxon>Trichosporon</taxon>
    </lineage>
</organism>
<comment type="caution">
    <text evidence="2">The sequence shown here is derived from an EMBL/GenBank/DDBJ whole genome shotgun (WGS) entry which is preliminary data.</text>
</comment>
<dbReference type="RefSeq" id="XP_014177390.1">
    <property type="nucleotide sequence ID" value="XM_014321915.1"/>
</dbReference>
<feature type="region of interest" description="Disordered" evidence="1">
    <location>
        <begin position="1"/>
        <end position="29"/>
    </location>
</feature>
<proteinExistence type="predicted"/>
<protein>
    <submittedName>
        <fullName evidence="2">Aerobic respiration-related protein</fullName>
    </submittedName>
</protein>
<dbReference type="VEuPathDB" id="FungiDB:A1Q1_05108"/>
<dbReference type="HOGENOM" id="CLU_2741841_0_0_1"/>
<accession>J6EPD3</accession>
<reference evidence="2 3" key="1">
    <citation type="journal article" date="2012" name="Eukaryot. Cell">
        <title>Draft genome sequence of CBS 2479, the standard type strain of Trichosporon asahii.</title>
        <authorList>
            <person name="Yang R.Y."/>
            <person name="Li H.T."/>
            <person name="Zhu H."/>
            <person name="Zhou G.P."/>
            <person name="Wang M."/>
            <person name="Wang L."/>
        </authorList>
    </citation>
    <scope>NUCLEOTIDE SEQUENCE [LARGE SCALE GENOMIC DNA]</scope>
    <source>
        <strain evidence="3">ATCC 90039 / CBS 2479 / JCM 2466 / KCTC 7840 / NCYC 2677 / UAMH 7654</strain>
    </source>
</reference>